<keyword evidence="2" id="KW-0596">Phosphopantetheine</keyword>
<evidence type="ECO:0000256" key="1">
    <source>
        <dbReference type="ARBA" id="ARBA00006432"/>
    </source>
</evidence>
<protein>
    <recommendedName>
        <fullName evidence="6">AMP-dependent synthetase/ligase domain-containing protein</fullName>
    </recommendedName>
</protein>
<dbReference type="Gene3D" id="3.40.50.12780">
    <property type="entry name" value="N-terminal domain of ligase-like"/>
    <property type="match status" value="1"/>
</dbReference>
<dbReference type="GO" id="GO:0006631">
    <property type="term" value="P:fatty acid metabolic process"/>
    <property type="evidence" value="ECO:0007669"/>
    <property type="project" value="TreeGrafter"/>
</dbReference>
<accession>A0A136JH71</accession>
<keyword evidence="8" id="KW-1185">Reference proteome</keyword>
<dbReference type="InParanoid" id="A0A136JH71"/>
<dbReference type="Pfam" id="PF00501">
    <property type="entry name" value="AMP-binding"/>
    <property type="match status" value="1"/>
</dbReference>
<dbReference type="SUPFAM" id="SSF52777">
    <property type="entry name" value="CoA-dependent acyltransferases"/>
    <property type="match status" value="1"/>
</dbReference>
<dbReference type="STRING" id="196109.A0A136JH71"/>
<dbReference type="PANTHER" id="PTHR43201">
    <property type="entry name" value="ACYL-COA SYNTHETASE"/>
    <property type="match status" value="1"/>
</dbReference>
<dbReference type="Gene3D" id="3.30.559.10">
    <property type="entry name" value="Chloramphenicol acetyltransferase-like domain"/>
    <property type="match status" value="1"/>
</dbReference>
<dbReference type="CDD" id="cd04433">
    <property type="entry name" value="AFD_class_I"/>
    <property type="match status" value="1"/>
</dbReference>
<feature type="region of interest" description="Disordered" evidence="5">
    <location>
        <begin position="370"/>
        <end position="394"/>
    </location>
</feature>
<evidence type="ECO:0000313" key="7">
    <source>
        <dbReference type="EMBL" id="KXJ96515.1"/>
    </source>
</evidence>
<evidence type="ECO:0000256" key="3">
    <source>
        <dbReference type="ARBA" id="ARBA00022553"/>
    </source>
</evidence>
<reference evidence="8" key="1">
    <citation type="submission" date="2016-02" db="EMBL/GenBank/DDBJ databases">
        <title>Draft genome sequence of Microdochium bolleyi, a fungal endophyte of beachgrass.</title>
        <authorList>
            <consortium name="DOE Joint Genome Institute"/>
            <person name="David A.S."/>
            <person name="May G."/>
            <person name="Haridas S."/>
            <person name="Lim J."/>
            <person name="Wang M."/>
            <person name="Labutti K."/>
            <person name="Lipzen A."/>
            <person name="Barry K."/>
            <person name="Grigoriev I.V."/>
        </authorList>
    </citation>
    <scope>NUCLEOTIDE SEQUENCE [LARGE SCALE GENOMIC DNA]</scope>
    <source>
        <strain evidence="8">J235TASD1</strain>
    </source>
</reference>
<feature type="region of interest" description="Disordered" evidence="5">
    <location>
        <begin position="262"/>
        <end position="293"/>
    </location>
</feature>
<evidence type="ECO:0000259" key="6">
    <source>
        <dbReference type="Pfam" id="PF00501"/>
    </source>
</evidence>
<gene>
    <name evidence="7" type="ORF">Micbo1qcDRAFT_210780</name>
</gene>
<dbReference type="InterPro" id="IPR000873">
    <property type="entry name" value="AMP-dep_synth/lig_dom"/>
</dbReference>
<name>A0A136JH71_9PEZI</name>
<evidence type="ECO:0000256" key="2">
    <source>
        <dbReference type="ARBA" id="ARBA00022450"/>
    </source>
</evidence>
<dbReference type="InterPro" id="IPR036736">
    <property type="entry name" value="ACP-like_sf"/>
</dbReference>
<feature type="compositionally biased region" description="Low complexity" evidence="5">
    <location>
        <begin position="382"/>
        <end position="394"/>
    </location>
</feature>
<feature type="compositionally biased region" description="Basic and acidic residues" evidence="5">
    <location>
        <begin position="70"/>
        <end position="82"/>
    </location>
</feature>
<feature type="domain" description="AMP-dependent synthetase/ligase" evidence="6">
    <location>
        <begin position="94"/>
        <end position="396"/>
    </location>
</feature>
<keyword evidence="3" id="KW-0597">Phosphoprotein</keyword>
<proteinExistence type="inferred from homology"/>
<keyword evidence="4" id="KW-0436">Ligase</keyword>
<evidence type="ECO:0000256" key="5">
    <source>
        <dbReference type="SAM" id="MobiDB-lite"/>
    </source>
</evidence>
<dbReference type="GO" id="GO:0031956">
    <property type="term" value="F:medium-chain fatty acid-CoA ligase activity"/>
    <property type="evidence" value="ECO:0007669"/>
    <property type="project" value="TreeGrafter"/>
</dbReference>
<feature type="compositionally biased region" description="Acidic residues" evidence="5">
    <location>
        <begin position="83"/>
        <end position="93"/>
    </location>
</feature>
<organism evidence="7 8">
    <name type="scientific">Microdochium bolleyi</name>
    <dbReference type="NCBI Taxonomy" id="196109"/>
    <lineage>
        <taxon>Eukaryota</taxon>
        <taxon>Fungi</taxon>
        <taxon>Dikarya</taxon>
        <taxon>Ascomycota</taxon>
        <taxon>Pezizomycotina</taxon>
        <taxon>Sordariomycetes</taxon>
        <taxon>Xylariomycetidae</taxon>
        <taxon>Xylariales</taxon>
        <taxon>Microdochiaceae</taxon>
        <taxon>Microdochium</taxon>
    </lineage>
</organism>
<feature type="compositionally biased region" description="Pro residues" evidence="5">
    <location>
        <begin position="275"/>
        <end position="285"/>
    </location>
</feature>
<feature type="region of interest" description="Disordered" evidence="5">
    <location>
        <begin position="1"/>
        <end position="94"/>
    </location>
</feature>
<evidence type="ECO:0000313" key="8">
    <source>
        <dbReference type="Proteomes" id="UP000070501"/>
    </source>
</evidence>
<dbReference type="EMBL" id="KQ964245">
    <property type="protein sequence ID" value="KXJ96515.1"/>
    <property type="molecule type" value="Genomic_DNA"/>
</dbReference>
<dbReference type="OrthoDB" id="10253869at2759"/>
<dbReference type="SUPFAM" id="SSF56801">
    <property type="entry name" value="Acetyl-CoA synthetase-like"/>
    <property type="match status" value="1"/>
</dbReference>
<dbReference type="InterPro" id="IPR023213">
    <property type="entry name" value="CAT-like_dom_sf"/>
</dbReference>
<evidence type="ECO:0000256" key="4">
    <source>
        <dbReference type="ARBA" id="ARBA00022598"/>
    </source>
</evidence>
<dbReference type="SUPFAM" id="SSF47336">
    <property type="entry name" value="ACP-like"/>
    <property type="match status" value="1"/>
</dbReference>
<dbReference type="InterPro" id="IPR042099">
    <property type="entry name" value="ANL_N_sf"/>
</dbReference>
<dbReference type="InterPro" id="IPR045851">
    <property type="entry name" value="AMP-bd_C_sf"/>
</dbReference>
<sequence>MEAKEPKLGRSILTGPPGPENLPSISQSFLATVHRTPDNLALSSPSQAHDLYGLPSQPLRRRRQRNTNRNPDDAIKPGSENHDEQEEEQEEQEQLALFDPEYEARPWLRWTYATLLDAAELFGAALARHGAAPGTPVVTFLHSGVESWVCLWACHMRGYTWAPLHPGNLRNGPEVAYMVRTVLGFSGRSKGEDGRRAAAGPVVVLVDNAEVAMDVDVALGNTFEGVDAVKMIAGDDGTANRGWTTMGAVLRDEVALRRYHSETKPAPGGDLERVPSPPATPPPSPGGGEGGDETVIFFSSGSTALPKGCLWQHPRSAITAARIMAHYNGSASAAGADARVYLPLPNNHAAAYICVIPWIVHGGAIVLPSRRRGSREKPDGWAASTAKTKPPAAAAPSAAFDPEVMLRDIQLESCTDFLTVPTMVQALVAANETVEADLSGTSIMMAGAPAMDVHLESCFDKLGVSRVVNNWGMSECIHLSPVVITRDEYEYSRRGESGTAIQYLHDANLTIGTVSHAQTVKVCQSDSSEAAALSVPGELHISSPTITPVYLGVEASNDAFYTDEAGVLWFNTGDEALINEAGQVFLTGRHKEVIVRGGENISPIAIETAISRDPRLSSLEVLVVGMTDDIAGQLPVAVVKQQDAVDPDTVALLHETVLKEMGPVYVPAEVLCLGMLALQDWPRTTIGKIQRNKVAAAVRAFLERRADVENLAAEAVPKISAEMLRDHLKQIWACAVGTTPEKVPMNESIRLFSDSITLMRVRAAILRATGVALTLAEMASADTIAGQLEILLAKSAVPGAVAVTEVSPPQEELVIDEGQRSAIDRSLQENGLGWDDCETLITPPDMSELLSRHAGFNGWAASLILSIPDKHDVSSLKCCLRRLFEAHPLLLSHFARTGAQQAFHVLLKPETHVLEKFVRQCGQLESLRDLIEVPRRYPAIQGPASIPGLVTCAEIFEVRETGCVGLVMTVNHVVVDATYMQIILNDFDAILSGDEKLGASVGYDVWTRAYHSRRTSPEAKSVSDWHVSQLRELYLHEDSIWPLPSPDKGQHQQSFQHRFHVPQLAPFRKNNPEIAPSTMFKAAMVLATAVTIGTRHVAFSGCESARESMPFASRTNDHTATCEAVDIAGPTYGLVFETTTVRSGDKVAQMLLDLQQRQRELTKNATACWHDICSRLAEEGPNGQVNVGAIQELIFALSFNWMPDMNDGESVLDVAHGPKLDLYRSMQVIETYFSTVGGLEVQCSLTGLDQAHAVVQLSGTGLDVEAMRNFASRMEMALRAICQEQNRDVPVDEILAVLKLAEHRSRSWFSRLVAPWLKRTRSKRGKAQRKQLQGKPAVGRRYSWKWAPLK</sequence>
<dbReference type="PANTHER" id="PTHR43201:SF5">
    <property type="entry name" value="MEDIUM-CHAIN ACYL-COA LIGASE ACSF2, MITOCHONDRIAL"/>
    <property type="match status" value="1"/>
</dbReference>
<dbReference type="Proteomes" id="UP000070501">
    <property type="component" value="Unassembled WGS sequence"/>
</dbReference>
<dbReference type="Gene3D" id="3.30.300.30">
    <property type="match status" value="1"/>
</dbReference>
<comment type="similarity">
    <text evidence="1">Belongs to the ATP-dependent AMP-binding enzyme family.</text>
</comment>